<dbReference type="Proteomes" id="UP001146351">
    <property type="component" value="Unassembled WGS sequence"/>
</dbReference>
<proteinExistence type="inferred from homology"/>
<dbReference type="GO" id="GO:0052851">
    <property type="term" value="F:ferric-chelate reductase (NADPH) activity"/>
    <property type="evidence" value="ECO:0007669"/>
    <property type="project" value="UniProtKB-EC"/>
</dbReference>
<keyword evidence="17" id="KW-1185">Reference proteome</keyword>
<evidence type="ECO:0000256" key="5">
    <source>
        <dbReference type="ARBA" id="ARBA00022475"/>
    </source>
</evidence>
<dbReference type="PANTHER" id="PTHR32361">
    <property type="entry name" value="FERRIC/CUPRIC REDUCTASE TRANSMEMBRANE COMPONENT"/>
    <property type="match status" value="1"/>
</dbReference>
<dbReference type="GO" id="GO:0015677">
    <property type="term" value="P:copper ion import"/>
    <property type="evidence" value="ECO:0007669"/>
    <property type="project" value="TreeGrafter"/>
</dbReference>
<dbReference type="InterPro" id="IPR017927">
    <property type="entry name" value="FAD-bd_FR_type"/>
</dbReference>
<evidence type="ECO:0000256" key="9">
    <source>
        <dbReference type="ARBA" id="ARBA00023002"/>
    </source>
</evidence>
<dbReference type="InterPro" id="IPR051410">
    <property type="entry name" value="Ferric/Cupric_Reductase"/>
</dbReference>
<evidence type="ECO:0000256" key="1">
    <source>
        <dbReference type="ARBA" id="ARBA00004651"/>
    </source>
</evidence>
<keyword evidence="6 14" id="KW-0812">Transmembrane</keyword>
<dbReference type="SUPFAM" id="SSF63380">
    <property type="entry name" value="Riboflavin synthase domain-like"/>
    <property type="match status" value="1"/>
</dbReference>
<dbReference type="Pfam" id="PF08030">
    <property type="entry name" value="NAD_binding_6"/>
    <property type="match status" value="1"/>
</dbReference>
<evidence type="ECO:0000256" key="2">
    <source>
        <dbReference type="ARBA" id="ARBA00006278"/>
    </source>
</evidence>
<dbReference type="InterPro" id="IPR013130">
    <property type="entry name" value="Fe3_Rdtase_TM_dom"/>
</dbReference>
<dbReference type="GO" id="GO:0005886">
    <property type="term" value="C:plasma membrane"/>
    <property type="evidence" value="ECO:0007669"/>
    <property type="project" value="UniProtKB-SubCell"/>
</dbReference>
<evidence type="ECO:0000313" key="16">
    <source>
        <dbReference type="EMBL" id="KAJ5156769.1"/>
    </source>
</evidence>
<evidence type="ECO:0000256" key="10">
    <source>
        <dbReference type="ARBA" id="ARBA00023065"/>
    </source>
</evidence>
<reference evidence="16" key="1">
    <citation type="submission" date="2022-11" db="EMBL/GenBank/DDBJ databases">
        <authorList>
            <person name="Petersen C."/>
        </authorList>
    </citation>
    <scope>NUCLEOTIDE SEQUENCE</scope>
    <source>
        <strain evidence="16">IBT 21917</strain>
    </source>
</reference>
<evidence type="ECO:0000256" key="3">
    <source>
        <dbReference type="ARBA" id="ARBA00012668"/>
    </source>
</evidence>
<dbReference type="GO" id="GO:0006826">
    <property type="term" value="P:iron ion transport"/>
    <property type="evidence" value="ECO:0007669"/>
    <property type="project" value="TreeGrafter"/>
</dbReference>
<keyword evidence="7" id="KW-0249">Electron transport</keyword>
<comment type="caution">
    <text evidence="16">The sequence shown here is derived from an EMBL/GenBank/DDBJ whole genome shotgun (WGS) entry which is preliminary data.</text>
</comment>
<keyword evidence="8 14" id="KW-1133">Transmembrane helix</keyword>
<organism evidence="16 17">
    <name type="scientific">Penicillium capsulatum</name>
    <dbReference type="NCBI Taxonomy" id="69766"/>
    <lineage>
        <taxon>Eukaryota</taxon>
        <taxon>Fungi</taxon>
        <taxon>Dikarya</taxon>
        <taxon>Ascomycota</taxon>
        <taxon>Pezizomycotina</taxon>
        <taxon>Eurotiomycetes</taxon>
        <taxon>Eurotiomycetidae</taxon>
        <taxon>Eurotiales</taxon>
        <taxon>Aspergillaceae</taxon>
        <taxon>Penicillium</taxon>
    </lineage>
</organism>
<dbReference type="CDD" id="cd06186">
    <property type="entry name" value="NOX_Duox_like_FAD_NADP"/>
    <property type="match status" value="1"/>
</dbReference>
<feature type="transmembrane region" description="Helical" evidence="14">
    <location>
        <begin position="189"/>
        <end position="207"/>
    </location>
</feature>
<accession>A0A9W9HXE0</accession>
<feature type="compositionally biased region" description="Polar residues" evidence="13">
    <location>
        <begin position="514"/>
        <end position="529"/>
    </location>
</feature>
<dbReference type="Pfam" id="PF08022">
    <property type="entry name" value="FAD_binding_8"/>
    <property type="match status" value="1"/>
</dbReference>
<comment type="similarity">
    <text evidence="2">Belongs to the ferric reductase (FRE) family.</text>
</comment>
<feature type="transmembrane region" description="Helical" evidence="14">
    <location>
        <begin position="257"/>
        <end position="275"/>
    </location>
</feature>
<feature type="transmembrane region" description="Helical" evidence="14">
    <location>
        <begin position="287"/>
        <end position="307"/>
    </location>
</feature>
<keyword evidence="4" id="KW-0813">Transport</keyword>
<name>A0A9W9HXE0_9EURO</name>
<evidence type="ECO:0000256" key="4">
    <source>
        <dbReference type="ARBA" id="ARBA00022448"/>
    </source>
</evidence>
<dbReference type="PANTHER" id="PTHR32361:SF23">
    <property type="entry name" value="FERRIC-CHELATE REDUCTASE"/>
    <property type="match status" value="1"/>
</dbReference>
<keyword evidence="10" id="KW-0406">Ion transport</keyword>
<feature type="region of interest" description="Disordered" evidence="13">
    <location>
        <begin position="514"/>
        <end position="545"/>
    </location>
</feature>
<evidence type="ECO:0000313" key="17">
    <source>
        <dbReference type="Proteomes" id="UP001146351"/>
    </source>
</evidence>
<evidence type="ECO:0000256" key="14">
    <source>
        <dbReference type="SAM" id="Phobius"/>
    </source>
</evidence>
<dbReference type="PROSITE" id="PS51384">
    <property type="entry name" value="FAD_FR"/>
    <property type="match status" value="1"/>
</dbReference>
<dbReference type="EMBL" id="JAPQKO010000006">
    <property type="protein sequence ID" value="KAJ5156769.1"/>
    <property type="molecule type" value="Genomic_DNA"/>
</dbReference>
<dbReference type="SFLD" id="SFLDS00052">
    <property type="entry name" value="Ferric_Reductase_Domain"/>
    <property type="match status" value="1"/>
</dbReference>
<evidence type="ECO:0000256" key="6">
    <source>
        <dbReference type="ARBA" id="ARBA00022692"/>
    </source>
</evidence>
<dbReference type="AlphaFoldDB" id="A0A9W9HXE0"/>
<keyword evidence="9" id="KW-0560">Oxidoreductase</keyword>
<dbReference type="OrthoDB" id="17725at2759"/>
<dbReference type="GO" id="GO:0006879">
    <property type="term" value="P:intracellular iron ion homeostasis"/>
    <property type="evidence" value="ECO:0007669"/>
    <property type="project" value="TreeGrafter"/>
</dbReference>
<evidence type="ECO:0000256" key="7">
    <source>
        <dbReference type="ARBA" id="ARBA00022982"/>
    </source>
</evidence>
<dbReference type="InterPro" id="IPR039261">
    <property type="entry name" value="FNR_nucleotide-bd"/>
</dbReference>
<evidence type="ECO:0000256" key="13">
    <source>
        <dbReference type="SAM" id="MobiDB-lite"/>
    </source>
</evidence>
<dbReference type="InterPro" id="IPR017938">
    <property type="entry name" value="Riboflavin_synthase-like_b-brl"/>
</dbReference>
<keyword evidence="5" id="KW-1003">Cell membrane</keyword>
<dbReference type="Gene3D" id="3.40.50.80">
    <property type="entry name" value="Nucleotide-binding domain of ferredoxin-NADP reductase (FNR) module"/>
    <property type="match status" value="1"/>
</dbReference>
<dbReference type="SUPFAM" id="SSF52343">
    <property type="entry name" value="Ferredoxin reductase-like, C-terminal NADP-linked domain"/>
    <property type="match status" value="1"/>
</dbReference>
<comment type="catalytic activity">
    <reaction evidence="12">
        <text>2 a Fe(II)-siderophore + NADP(+) + H(+) = 2 a Fe(III)-siderophore + NADPH</text>
        <dbReference type="Rhea" id="RHEA:28795"/>
        <dbReference type="Rhea" id="RHEA-COMP:11342"/>
        <dbReference type="Rhea" id="RHEA-COMP:11344"/>
        <dbReference type="ChEBI" id="CHEBI:15378"/>
        <dbReference type="ChEBI" id="CHEBI:29033"/>
        <dbReference type="ChEBI" id="CHEBI:29034"/>
        <dbReference type="ChEBI" id="CHEBI:57783"/>
        <dbReference type="ChEBI" id="CHEBI:58349"/>
        <dbReference type="EC" id="1.16.1.9"/>
    </reaction>
</comment>
<comment type="subcellular location">
    <subcellularLocation>
        <location evidence="1">Cell membrane</location>
        <topology evidence="1">Multi-pass membrane protein</topology>
    </subcellularLocation>
</comment>
<evidence type="ECO:0000256" key="8">
    <source>
        <dbReference type="ARBA" id="ARBA00022989"/>
    </source>
</evidence>
<dbReference type="Pfam" id="PF01794">
    <property type="entry name" value="Ferric_reduct"/>
    <property type="match status" value="1"/>
</dbReference>
<gene>
    <name evidence="16" type="ORF">N7492_009572</name>
</gene>
<evidence type="ECO:0000256" key="11">
    <source>
        <dbReference type="ARBA" id="ARBA00023136"/>
    </source>
</evidence>
<protein>
    <recommendedName>
        <fullName evidence="3">ferric-chelate reductase (NADPH)</fullName>
        <ecNumber evidence="3">1.16.1.9</ecNumber>
    </recommendedName>
</protein>
<sequence length="629" mass="69849">MKDMDMSQGSVPWLDQPVLLHSSRADHCKLTPEQCAFRGNRWRYWYQADHTYALATVYFLCAVIGVFTISNLLVQFCPDWVKRTRVYRTTTSLSRYMAYRGYRFPVLRYWSPSLGVIALGLAGAAFSLAMTLGSRPYYWPTDASYGGSPPIATRAGWMALALLPFVLALSTKANMISVVTGIPHEKLQVFHHWTSYAMFVLALVHTFPFINYNVWKGDMIKQWKTSVAYWTGVVALIAQAYLTIMSLPFIRNKFYEFFKATHIFASVVFVVFFFLHCDFRLSSWDYFIATGVIYLLCLVSSQIRTYLMHGMHNATLELLPSGLLRVAVPTVISWTPGQHVFIRFLTSDLHLLTAHPFTISSVCRDPNEIGKASELIFYIKPRSGVTARLASMAAKQPGISKKILIEGPYGGVSAHHMAHFDTLLVIAGGSGGGFSLAMVDEALRLSGQSPGQSHFGQGRRQLQVVFSTRDMDMADWYTDEIESRLSHSTMLSADLDSGFETAISVHVTSNVSSCASSTNRDSTYSASTYDSEEKGPVKKMPSPEITTTGSFSLNVHRDARPDIPGLVARTVTDARVHTAPGGKKKRIGVLVCGPASMLHDTRNAAALAQARALGGEVEELYLHSEPFAW</sequence>
<feature type="transmembrane region" description="Helical" evidence="14">
    <location>
        <begin position="109"/>
        <end position="131"/>
    </location>
</feature>
<dbReference type="SFLD" id="SFLDG01168">
    <property type="entry name" value="Ferric_reductase_subgroup_(FRE"/>
    <property type="match status" value="1"/>
</dbReference>
<evidence type="ECO:0000256" key="12">
    <source>
        <dbReference type="ARBA" id="ARBA00048483"/>
    </source>
</evidence>
<evidence type="ECO:0000259" key="15">
    <source>
        <dbReference type="PROSITE" id="PS51384"/>
    </source>
</evidence>
<dbReference type="InterPro" id="IPR013121">
    <property type="entry name" value="Fe_red_NAD-bd_6"/>
</dbReference>
<dbReference type="EC" id="1.16.1.9" evidence="3"/>
<dbReference type="InterPro" id="IPR013112">
    <property type="entry name" value="FAD-bd_8"/>
</dbReference>
<keyword evidence="11 14" id="KW-0472">Membrane</keyword>
<reference evidence="16" key="2">
    <citation type="journal article" date="2023" name="IMA Fungus">
        <title>Comparative genomic study of the Penicillium genus elucidates a diverse pangenome and 15 lateral gene transfer events.</title>
        <authorList>
            <person name="Petersen C."/>
            <person name="Sorensen T."/>
            <person name="Nielsen M.R."/>
            <person name="Sondergaard T.E."/>
            <person name="Sorensen J.L."/>
            <person name="Fitzpatrick D.A."/>
            <person name="Frisvad J.C."/>
            <person name="Nielsen K.L."/>
        </authorList>
    </citation>
    <scope>NUCLEOTIDE SEQUENCE</scope>
    <source>
        <strain evidence="16">IBT 21917</strain>
    </source>
</reference>
<feature type="transmembrane region" description="Helical" evidence="14">
    <location>
        <begin position="227"/>
        <end position="250"/>
    </location>
</feature>
<feature type="domain" description="FAD-binding FR-type" evidence="15">
    <location>
        <begin position="291"/>
        <end position="415"/>
    </location>
</feature>
<feature type="transmembrane region" description="Helical" evidence="14">
    <location>
        <begin position="52"/>
        <end position="74"/>
    </location>
</feature>